<keyword evidence="4" id="KW-1185">Reference proteome</keyword>
<evidence type="ECO:0000256" key="1">
    <source>
        <dbReference type="SAM" id="MobiDB-lite"/>
    </source>
</evidence>
<dbReference type="Proteomes" id="UP001501147">
    <property type="component" value="Unassembled WGS sequence"/>
</dbReference>
<accession>A0ABP9ATA8</accession>
<evidence type="ECO:0000313" key="3">
    <source>
        <dbReference type="EMBL" id="GAA4785641.1"/>
    </source>
</evidence>
<dbReference type="InterPro" id="IPR001387">
    <property type="entry name" value="Cro/C1-type_HTH"/>
</dbReference>
<dbReference type="PROSITE" id="PS50943">
    <property type="entry name" value="HTH_CROC1"/>
    <property type="match status" value="1"/>
</dbReference>
<evidence type="ECO:0000313" key="4">
    <source>
        <dbReference type="Proteomes" id="UP001501147"/>
    </source>
</evidence>
<feature type="region of interest" description="Disordered" evidence="1">
    <location>
        <begin position="294"/>
        <end position="319"/>
    </location>
</feature>
<feature type="compositionally biased region" description="Basic and acidic residues" evidence="1">
    <location>
        <begin position="295"/>
        <end position="319"/>
    </location>
</feature>
<organism evidence="3 4">
    <name type="scientific">Streptomyces sanyensis</name>
    <dbReference type="NCBI Taxonomy" id="568869"/>
    <lineage>
        <taxon>Bacteria</taxon>
        <taxon>Bacillati</taxon>
        <taxon>Actinomycetota</taxon>
        <taxon>Actinomycetes</taxon>
        <taxon>Kitasatosporales</taxon>
        <taxon>Streptomycetaceae</taxon>
        <taxon>Streptomyces</taxon>
    </lineage>
</organism>
<dbReference type="Pfam" id="PF13560">
    <property type="entry name" value="HTH_31"/>
    <property type="match status" value="1"/>
</dbReference>
<dbReference type="RefSeq" id="WP_345614814.1">
    <property type="nucleotide sequence ID" value="NZ_BAABJV010000011.1"/>
</dbReference>
<feature type="region of interest" description="Disordered" evidence="1">
    <location>
        <begin position="88"/>
        <end position="120"/>
    </location>
</feature>
<dbReference type="EMBL" id="BAABJV010000011">
    <property type="protein sequence ID" value="GAA4785641.1"/>
    <property type="molecule type" value="Genomic_DNA"/>
</dbReference>
<protein>
    <submittedName>
        <fullName evidence="3">Helix-turn-helix transcriptional regulator</fullName>
    </submittedName>
</protein>
<dbReference type="CDD" id="cd00093">
    <property type="entry name" value="HTH_XRE"/>
    <property type="match status" value="1"/>
</dbReference>
<dbReference type="InterPro" id="IPR010982">
    <property type="entry name" value="Lambda_DNA-bd_dom_sf"/>
</dbReference>
<proteinExistence type="predicted"/>
<sequence length="319" mass="34023">MDLPTGLGSFLTSRRARVTPRQAGVPVVGRRRVAGLRREEVAELAGVSLVYYTRLEQGRARNPSDAVLAALARVLRLDPAERSHLYDLAHRTGRGTPPPGAAEARETGPGPAGTGPGAPEAGVREEVRLLLRAVGAVPAYVLTPAMDVPAANDLARALVGGLTGGRDGRANLARYVFLDARARELYPHWEDVARQTVGFLRFSAGRRPGDARLASVVAGLSRADESFRRLWAAQEVQEKTHGTKSFRHPVTGRLDLAYETLLLPGDTGLSLVVLTAPDPRAEAALRLLGSWTAGRPERSADDSAGHPVRGERRPASASG</sequence>
<dbReference type="Gene3D" id="3.30.450.180">
    <property type="match status" value="1"/>
</dbReference>
<name>A0ABP9ATA8_9ACTN</name>
<dbReference type="PANTHER" id="PTHR35010:SF2">
    <property type="entry name" value="BLL4672 PROTEIN"/>
    <property type="match status" value="1"/>
</dbReference>
<comment type="caution">
    <text evidence="3">The sequence shown here is derived from an EMBL/GenBank/DDBJ whole genome shotgun (WGS) entry which is preliminary data.</text>
</comment>
<reference evidence="4" key="1">
    <citation type="journal article" date="2019" name="Int. J. Syst. Evol. Microbiol.">
        <title>The Global Catalogue of Microorganisms (GCM) 10K type strain sequencing project: providing services to taxonomists for standard genome sequencing and annotation.</title>
        <authorList>
            <consortium name="The Broad Institute Genomics Platform"/>
            <consortium name="The Broad Institute Genome Sequencing Center for Infectious Disease"/>
            <person name="Wu L."/>
            <person name="Ma J."/>
        </authorList>
    </citation>
    <scope>NUCLEOTIDE SEQUENCE [LARGE SCALE GENOMIC DNA]</scope>
    <source>
        <strain evidence="4">JCM 18324</strain>
    </source>
</reference>
<dbReference type="Pfam" id="PF17765">
    <property type="entry name" value="MLTR_LBD"/>
    <property type="match status" value="1"/>
</dbReference>
<gene>
    <name evidence="3" type="ORF">GCM10023329_40360</name>
</gene>
<dbReference type="SMART" id="SM00530">
    <property type="entry name" value="HTH_XRE"/>
    <property type="match status" value="1"/>
</dbReference>
<dbReference type="InterPro" id="IPR041413">
    <property type="entry name" value="MLTR_LBD"/>
</dbReference>
<feature type="domain" description="HTH cro/C1-type" evidence="2">
    <location>
        <begin position="31"/>
        <end position="82"/>
    </location>
</feature>
<evidence type="ECO:0000259" key="2">
    <source>
        <dbReference type="PROSITE" id="PS50943"/>
    </source>
</evidence>
<dbReference type="PANTHER" id="PTHR35010">
    <property type="entry name" value="BLL4672 PROTEIN-RELATED"/>
    <property type="match status" value="1"/>
</dbReference>
<dbReference type="Gene3D" id="1.10.260.40">
    <property type="entry name" value="lambda repressor-like DNA-binding domains"/>
    <property type="match status" value="1"/>
</dbReference>
<dbReference type="SUPFAM" id="SSF47413">
    <property type="entry name" value="lambda repressor-like DNA-binding domains"/>
    <property type="match status" value="1"/>
</dbReference>